<feature type="transmembrane region" description="Helical" evidence="1">
    <location>
        <begin position="169"/>
        <end position="196"/>
    </location>
</feature>
<name>A0AAD2E3X1_9LAMI</name>
<dbReference type="PANTHER" id="PTHR31721:SF3">
    <property type="entry name" value="EXPRESSED PROTEIN"/>
    <property type="match status" value="1"/>
</dbReference>
<dbReference type="PANTHER" id="PTHR31721">
    <property type="entry name" value="OS06G0710300 PROTEIN"/>
    <property type="match status" value="1"/>
</dbReference>
<evidence type="ECO:0000313" key="3">
    <source>
        <dbReference type="Proteomes" id="UP000834106"/>
    </source>
</evidence>
<feature type="transmembrane region" description="Helical" evidence="1">
    <location>
        <begin position="266"/>
        <end position="288"/>
    </location>
</feature>
<keyword evidence="1" id="KW-1133">Transmembrane helix</keyword>
<organism evidence="2 3">
    <name type="scientific">Fraxinus pennsylvanica</name>
    <dbReference type="NCBI Taxonomy" id="56036"/>
    <lineage>
        <taxon>Eukaryota</taxon>
        <taxon>Viridiplantae</taxon>
        <taxon>Streptophyta</taxon>
        <taxon>Embryophyta</taxon>
        <taxon>Tracheophyta</taxon>
        <taxon>Spermatophyta</taxon>
        <taxon>Magnoliopsida</taxon>
        <taxon>eudicotyledons</taxon>
        <taxon>Gunneridae</taxon>
        <taxon>Pentapetalae</taxon>
        <taxon>asterids</taxon>
        <taxon>lamiids</taxon>
        <taxon>Lamiales</taxon>
        <taxon>Oleaceae</taxon>
        <taxon>Oleeae</taxon>
        <taxon>Fraxinus</taxon>
    </lineage>
</organism>
<proteinExistence type="predicted"/>
<dbReference type="InterPro" id="IPR005134">
    <property type="entry name" value="UPF0114"/>
</dbReference>
<evidence type="ECO:0000256" key="1">
    <source>
        <dbReference type="SAM" id="Phobius"/>
    </source>
</evidence>
<evidence type="ECO:0000313" key="2">
    <source>
        <dbReference type="EMBL" id="CAI9777807.1"/>
    </source>
</evidence>
<accession>A0AAD2E3X1</accession>
<keyword evidence="1" id="KW-0472">Membrane</keyword>
<keyword evidence="3" id="KW-1185">Reference proteome</keyword>
<dbReference type="AlphaFoldDB" id="A0AAD2E3X1"/>
<dbReference type="EMBL" id="OU503050">
    <property type="protein sequence ID" value="CAI9777807.1"/>
    <property type="molecule type" value="Genomic_DNA"/>
</dbReference>
<dbReference type="Proteomes" id="UP000834106">
    <property type="component" value="Chromosome 15"/>
</dbReference>
<feature type="transmembrane region" description="Helical" evidence="1">
    <location>
        <begin position="122"/>
        <end position="149"/>
    </location>
</feature>
<gene>
    <name evidence="2" type="ORF">FPE_LOCUS25237</name>
</gene>
<keyword evidence="1" id="KW-0812">Transmembrane</keyword>
<dbReference type="Pfam" id="PF03350">
    <property type="entry name" value="UPF0114"/>
    <property type="match status" value="1"/>
</dbReference>
<reference evidence="2" key="1">
    <citation type="submission" date="2023-05" db="EMBL/GenBank/DDBJ databases">
        <authorList>
            <person name="Huff M."/>
        </authorList>
    </citation>
    <scope>NUCLEOTIDE SEQUENCE</scope>
</reference>
<sequence>MASTRVLRISRPLGLGSPRFSSSACSSMVSRSMAQMCLSKAGLSSKNMSTGGGGDENKTAVKAIGGSACVVISEPKTDKGVDLALLTANASDVILQWWIMITKQRPWKFNIQMFIEKAIVDCRFFTLFAIGGSLLGSILCFVEGCFLILQSYLQYFRAVSHTMQQGHVVQLLIEAIDVFLVGTAMLIFGISLYVMFVGTNNLKGKGSQHQRPSLFGNFNVETIPSRVGIQSVMQAKSKMGHAVIMILLVEVLEKFKSIPVVTGWDLACFAAAIFVSSASIFLLSRLAVAGTDTGK</sequence>
<protein>
    <submittedName>
        <fullName evidence="2">Uncharacterized protein</fullName>
    </submittedName>
</protein>